<evidence type="ECO:0000256" key="1">
    <source>
        <dbReference type="SAM" id="Phobius"/>
    </source>
</evidence>
<feature type="transmembrane region" description="Helical" evidence="1">
    <location>
        <begin position="16"/>
        <end position="38"/>
    </location>
</feature>
<reference evidence="2 3" key="1">
    <citation type="submission" date="2018-08" db="EMBL/GenBank/DDBJ databases">
        <title>A genome reference for cultivated species of the human gut microbiota.</title>
        <authorList>
            <person name="Zou Y."/>
            <person name="Xue W."/>
            <person name="Luo G."/>
        </authorList>
    </citation>
    <scope>NUCLEOTIDE SEQUENCE [LARGE SCALE GENOMIC DNA]</scope>
    <source>
        <strain evidence="2 3">TF05-5AC</strain>
    </source>
</reference>
<feature type="transmembrane region" description="Helical" evidence="1">
    <location>
        <begin position="202"/>
        <end position="224"/>
    </location>
</feature>
<gene>
    <name evidence="2" type="ORF">DXC51_20845</name>
</gene>
<dbReference type="GeneID" id="97989246"/>
<protein>
    <submittedName>
        <fullName evidence="2">Uncharacterized protein</fullName>
    </submittedName>
</protein>
<organism evidence="2 3">
    <name type="scientific">Eisenbergiella massiliensis</name>
    <dbReference type="NCBI Taxonomy" id="1720294"/>
    <lineage>
        <taxon>Bacteria</taxon>
        <taxon>Bacillati</taxon>
        <taxon>Bacillota</taxon>
        <taxon>Clostridia</taxon>
        <taxon>Lachnospirales</taxon>
        <taxon>Lachnospiraceae</taxon>
        <taxon>Eisenbergiella</taxon>
    </lineage>
</organism>
<feature type="transmembrane region" description="Helical" evidence="1">
    <location>
        <begin position="109"/>
        <end position="135"/>
    </location>
</feature>
<dbReference type="EMBL" id="QVLV01000018">
    <property type="protein sequence ID" value="RGE57061.1"/>
    <property type="molecule type" value="Genomic_DNA"/>
</dbReference>
<evidence type="ECO:0000313" key="2">
    <source>
        <dbReference type="EMBL" id="RGE57061.1"/>
    </source>
</evidence>
<dbReference type="AlphaFoldDB" id="A0A3E3HZ04"/>
<keyword evidence="1" id="KW-1133">Transmembrane helix</keyword>
<feature type="transmembrane region" description="Helical" evidence="1">
    <location>
        <begin position="155"/>
        <end position="182"/>
    </location>
</feature>
<proteinExistence type="predicted"/>
<sequence length="281" mass="31732">MLTKLLKHEWKETWRIPALCCAIVILMTLTAVICFTRMSPPANADDLNAGAFVLMMFYVMTITCISFVITLYVAVRFYRNLYTDQGYLMHTLPVTPRQLLVSKLLVSTVWLFVVTLLVLWAIFMILIFALPVMVLEDMNLSFSFFMKYAAEYSNALFGMSLPAFIVFNFFYFLVSSMSSALVIYGSISLGQMFSKHKVMGSVLCYIGVTILIQTVTSFAMTPYLTKIVITNRSVSIGPGIPDFMGSFMRNTFIFSFIASVVTGAACYVLSEYLMKKQLNLD</sequence>
<keyword evidence="1" id="KW-0472">Membrane</keyword>
<dbReference type="RefSeq" id="WP_117545331.1">
    <property type="nucleotide sequence ID" value="NZ_QVLV01000018.1"/>
</dbReference>
<keyword evidence="3" id="KW-1185">Reference proteome</keyword>
<feature type="transmembrane region" description="Helical" evidence="1">
    <location>
        <begin position="252"/>
        <end position="270"/>
    </location>
</feature>
<name>A0A3E3HZ04_9FIRM</name>
<accession>A0A3E3HZ04</accession>
<feature type="transmembrane region" description="Helical" evidence="1">
    <location>
        <begin position="50"/>
        <end position="75"/>
    </location>
</feature>
<keyword evidence="1" id="KW-0812">Transmembrane</keyword>
<comment type="caution">
    <text evidence="2">The sequence shown here is derived from an EMBL/GenBank/DDBJ whole genome shotgun (WGS) entry which is preliminary data.</text>
</comment>
<dbReference type="Proteomes" id="UP000260812">
    <property type="component" value="Unassembled WGS sequence"/>
</dbReference>
<evidence type="ECO:0000313" key="3">
    <source>
        <dbReference type="Proteomes" id="UP000260812"/>
    </source>
</evidence>